<evidence type="ECO:0000313" key="3">
    <source>
        <dbReference type="Proteomes" id="UP000595894"/>
    </source>
</evidence>
<dbReference type="InterPro" id="IPR000073">
    <property type="entry name" value="AB_hydrolase_1"/>
</dbReference>
<dbReference type="GO" id="GO:0016787">
    <property type="term" value="F:hydrolase activity"/>
    <property type="evidence" value="ECO:0007669"/>
    <property type="project" value="UniProtKB-KW"/>
</dbReference>
<dbReference type="AlphaFoldDB" id="A0A974NWV5"/>
<feature type="domain" description="AB hydrolase-1" evidence="1">
    <location>
        <begin position="58"/>
        <end position="263"/>
    </location>
</feature>
<dbReference type="KEGG" id="sari:H5J25_06725"/>
<name>A0A974NWV5_9SPHN</name>
<evidence type="ECO:0000313" key="2">
    <source>
        <dbReference type="EMBL" id="QQV78350.1"/>
    </source>
</evidence>
<gene>
    <name evidence="2" type="ORF">H5J25_06725</name>
</gene>
<dbReference type="Pfam" id="PF12697">
    <property type="entry name" value="Abhydrolase_6"/>
    <property type="match status" value="1"/>
</dbReference>
<keyword evidence="2" id="KW-0378">Hydrolase</keyword>
<reference evidence="3" key="1">
    <citation type="submission" date="2020-09" db="EMBL/GenBank/DDBJ databases">
        <title>Sphingomonas sp., a new species isolated from pork steak.</title>
        <authorList>
            <person name="Heidler von Heilborn D."/>
        </authorList>
    </citation>
    <scope>NUCLEOTIDE SEQUENCE [LARGE SCALE GENOMIC DNA]</scope>
</reference>
<dbReference type="Gene3D" id="3.40.50.1820">
    <property type="entry name" value="alpha/beta hydrolase"/>
    <property type="match status" value="1"/>
</dbReference>
<sequence length="281" mass="30537">MPNGSTRGICLLRGWPIILRPLTAGWKSLANSPIEPRFLDSFDGTRLAYHELGEGRPVVLIHGYFSNAQTNWIRYGHAEAVAAKGFRVIMPDLRGHGDSARPHDDASYPPDVLMRDGFALIEHLGLTDYDLGGYSLGARTTVRMLANGASPKRVVLSGMGLRGLTDTEGRGGYFRRILTNLGTFERGTLEWLTEAFLKTTSGDPEALVRVLDTFVDTPRETVAAITQPVLVVSGEEDEDNGPAPELAELLPNGLYRAVPGGHMSAVVKPELGREIADFLGN</sequence>
<dbReference type="InterPro" id="IPR029058">
    <property type="entry name" value="AB_hydrolase_fold"/>
</dbReference>
<dbReference type="InterPro" id="IPR050266">
    <property type="entry name" value="AB_hydrolase_sf"/>
</dbReference>
<dbReference type="PANTHER" id="PTHR43798">
    <property type="entry name" value="MONOACYLGLYCEROL LIPASE"/>
    <property type="match status" value="1"/>
</dbReference>
<dbReference type="SUPFAM" id="SSF53474">
    <property type="entry name" value="alpha/beta-Hydrolases"/>
    <property type="match status" value="1"/>
</dbReference>
<accession>A0A974NWV5</accession>
<organism evidence="2 3">
    <name type="scientific">Sphingomonas aliaeris</name>
    <dbReference type="NCBI Taxonomy" id="2759526"/>
    <lineage>
        <taxon>Bacteria</taxon>
        <taxon>Pseudomonadati</taxon>
        <taxon>Pseudomonadota</taxon>
        <taxon>Alphaproteobacteria</taxon>
        <taxon>Sphingomonadales</taxon>
        <taxon>Sphingomonadaceae</taxon>
        <taxon>Sphingomonas</taxon>
    </lineage>
</organism>
<protein>
    <submittedName>
        <fullName evidence="2">Alpha/beta hydrolase</fullName>
    </submittedName>
</protein>
<proteinExistence type="predicted"/>
<keyword evidence="3" id="KW-1185">Reference proteome</keyword>
<evidence type="ECO:0000259" key="1">
    <source>
        <dbReference type="Pfam" id="PF12697"/>
    </source>
</evidence>
<dbReference type="EMBL" id="CP061035">
    <property type="protein sequence ID" value="QQV78350.1"/>
    <property type="molecule type" value="Genomic_DNA"/>
</dbReference>
<dbReference type="Proteomes" id="UP000595894">
    <property type="component" value="Chromosome"/>
</dbReference>